<evidence type="ECO:0000256" key="1">
    <source>
        <dbReference type="SAM" id="MobiDB-lite"/>
    </source>
</evidence>
<dbReference type="AlphaFoldDB" id="A0A0F9B4K4"/>
<reference evidence="2" key="1">
    <citation type="journal article" date="2015" name="Nature">
        <title>Complex archaea that bridge the gap between prokaryotes and eukaryotes.</title>
        <authorList>
            <person name="Spang A."/>
            <person name="Saw J.H."/>
            <person name="Jorgensen S.L."/>
            <person name="Zaremba-Niedzwiedzka K."/>
            <person name="Martijn J."/>
            <person name="Lind A.E."/>
            <person name="van Eijk R."/>
            <person name="Schleper C."/>
            <person name="Guy L."/>
            <person name="Ettema T.J."/>
        </authorList>
    </citation>
    <scope>NUCLEOTIDE SEQUENCE</scope>
</reference>
<sequence length="81" mass="8785">MEQWSARLAHNQEVAGSNPVSRYQGGLAQRLELLAYTQGVVGSNPTFPTTGGGSTEEHPSDTRKVEGSTPSRRTNIECLRL</sequence>
<feature type="non-terminal residue" evidence="2">
    <location>
        <position position="81"/>
    </location>
</feature>
<dbReference type="EMBL" id="LAZR01039517">
    <property type="protein sequence ID" value="KKL16814.1"/>
    <property type="molecule type" value="Genomic_DNA"/>
</dbReference>
<accession>A0A0F9B4K4</accession>
<feature type="compositionally biased region" description="Basic and acidic residues" evidence="1">
    <location>
        <begin position="55"/>
        <end position="66"/>
    </location>
</feature>
<organism evidence="2">
    <name type="scientific">marine sediment metagenome</name>
    <dbReference type="NCBI Taxonomy" id="412755"/>
    <lineage>
        <taxon>unclassified sequences</taxon>
        <taxon>metagenomes</taxon>
        <taxon>ecological metagenomes</taxon>
    </lineage>
</organism>
<dbReference type="AntiFam" id="ANF00010">
    <property type="entry name" value="tRNA translation"/>
</dbReference>
<evidence type="ECO:0000313" key="2">
    <source>
        <dbReference type="EMBL" id="KKL16814.1"/>
    </source>
</evidence>
<comment type="caution">
    <text evidence="2">The sequence shown here is derived from an EMBL/GenBank/DDBJ whole genome shotgun (WGS) entry which is preliminary data.</text>
</comment>
<protein>
    <submittedName>
        <fullName evidence="2">Uncharacterized protein</fullName>
    </submittedName>
</protein>
<proteinExistence type="predicted"/>
<name>A0A0F9B4K4_9ZZZZ</name>
<feature type="region of interest" description="Disordered" evidence="1">
    <location>
        <begin position="1"/>
        <end position="21"/>
    </location>
</feature>
<gene>
    <name evidence="2" type="ORF">LCGC14_2491790</name>
</gene>
<feature type="region of interest" description="Disordered" evidence="1">
    <location>
        <begin position="41"/>
        <end position="81"/>
    </location>
</feature>